<dbReference type="EMBL" id="MNCJ02000320">
    <property type="protein sequence ID" value="KAF5806434.1"/>
    <property type="molecule type" value="Genomic_DNA"/>
</dbReference>
<proteinExistence type="inferred from homology"/>
<dbReference type="Pfam" id="PF05701">
    <property type="entry name" value="WEMBL"/>
    <property type="match status" value="1"/>
</dbReference>
<evidence type="ECO:0000256" key="2">
    <source>
        <dbReference type="ARBA" id="ARBA00023054"/>
    </source>
</evidence>
<evidence type="ECO:0000256" key="1">
    <source>
        <dbReference type="ARBA" id="ARBA00005485"/>
    </source>
</evidence>
<dbReference type="GO" id="GO:0009904">
    <property type="term" value="P:chloroplast accumulation movement"/>
    <property type="evidence" value="ECO:0000318"/>
    <property type="project" value="GO_Central"/>
</dbReference>
<feature type="region of interest" description="Disordered" evidence="3">
    <location>
        <begin position="781"/>
        <end position="845"/>
    </location>
</feature>
<keyword evidence="2" id="KW-0175">Coiled coil</keyword>
<dbReference type="Gramene" id="mRNA:HanXRQr2_Chr05g0221451">
    <property type="protein sequence ID" value="mRNA:HanXRQr2_Chr05g0221451"/>
    <property type="gene ID" value="HanXRQr2_Chr05g0221451"/>
</dbReference>
<feature type="compositionally biased region" description="Basic and acidic residues" evidence="3">
    <location>
        <begin position="221"/>
        <end position="247"/>
    </location>
</feature>
<feature type="compositionally biased region" description="Basic and acidic residues" evidence="3">
    <location>
        <begin position="134"/>
        <end position="148"/>
    </location>
</feature>
<sequence length="869" mass="96695">MGTEANNGKGGSFGSLLIASEGSAMEKQTLTDSKASDFSIDDRLKPSPETAIQQTEDKQSNHKLSDSMGQGNVIEDGVAGHDHVRKSGHVGQDHVREDDLTGQDHDREEAPAGNDHIQEDVGLKPSLEPAIQQTEEKQSNNKLFDVKYDSTGQNNILEYGVAGHDHVKESGPTGQDHAREDDPTGHDHVQEDGVTGQDHVKENGPTGQDHVKESSPTGQGHVKESSPTGHDHVRENGKVDNHEEKGSETVSSEKTIEKSKCSNAEIDTTAPFESVKAAVSMFGGIVDWKAHKIQIAERRRYVAQELRKANEQMPILKKQSEAAEESKQQALKELDNAKRLLEELRINTERAETEEQQAKQDAELAKLRVEEMEQGIADESSIAAKTQLEVAQARHQAAVSELKTVKIELENLQKDYGLLLAERDLAIKNAEQAEFNSKEIEKNVEELTIKLITTKEALESAHAAHLEAEENRTGVAIAQEEEILQWQEELKQSEEESEKVNQQIAEMEDLKSKLDTASVLLQNLRVELGAYMEENHKDIQSAVDSAKMDLEEVKKNIEKVTDEVNSLKQSATLLNSELEHEKETFISAKKKDELAGVSAESLEADLKRTILEVELIQKKEKEAREKALQLPRQLEQATEEADQAKSRVQKAQQDLQKAKEAADQAKTGENNMISKLNAALKEIEATRASERLALGAISALHESESTRSNKIENESGVTLSVEEYYELSRKAKGAEDEADTRVSEAVSQIDLAKEAEQKAENKLEQVNSDIALKKEQLVTATQRAEKAKEGKEAFEQELRTWKTENEQKTKASKSTKGNDSHKPDSKTESSNSGIGSSREVKRKKKRRSFFPRFFMFFTRKRGHSSKNNT</sequence>
<evidence type="ECO:0000256" key="3">
    <source>
        <dbReference type="SAM" id="MobiDB-lite"/>
    </source>
</evidence>
<accession>A0A9K3NN60</accession>
<dbReference type="AlphaFoldDB" id="A0A9K3NN60"/>
<dbReference type="Proteomes" id="UP000215914">
    <property type="component" value="Unassembled WGS sequence"/>
</dbReference>
<dbReference type="PANTHER" id="PTHR32054:SF96">
    <property type="entry name" value="WEB FAMILY PROTEIN"/>
    <property type="match status" value="1"/>
</dbReference>
<name>A0A9K3NN60_HELAN</name>
<comment type="caution">
    <text evidence="4">The sequence shown here is derived from an EMBL/GenBank/DDBJ whole genome shotgun (WGS) entry which is preliminary data.</text>
</comment>
<evidence type="ECO:0000313" key="5">
    <source>
        <dbReference type="Proteomes" id="UP000215914"/>
    </source>
</evidence>
<dbReference type="GO" id="GO:0009903">
    <property type="term" value="P:chloroplast avoidance movement"/>
    <property type="evidence" value="ECO:0000318"/>
    <property type="project" value="GO_Central"/>
</dbReference>
<gene>
    <name evidence="4" type="ORF">HanXRQr2_Chr05g0221451</name>
</gene>
<feature type="compositionally biased region" description="Basic and acidic residues" evidence="3">
    <location>
        <begin position="176"/>
        <end position="191"/>
    </location>
</feature>
<reference evidence="4" key="1">
    <citation type="journal article" date="2017" name="Nature">
        <title>The sunflower genome provides insights into oil metabolism, flowering and Asterid evolution.</title>
        <authorList>
            <person name="Badouin H."/>
            <person name="Gouzy J."/>
            <person name="Grassa C.J."/>
            <person name="Murat F."/>
            <person name="Staton S.E."/>
            <person name="Cottret L."/>
            <person name="Lelandais-Briere C."/>
            <person name="Owens G.L."/>
            <person name="Carrere S."/>
            <person name="Mayjonade B."/>
            <person name="Legrand L."/>
            <person name="Gill N."/>
            <person name="Kane N.C."/>
            <person name="Bowers J.E."/>
            <person name="Hubner S."/>
            <person name="Bellec A."/>
            <person name="Berard A."/>
            <person name="Berges H."/>
            <person name="Blanchet N."/>
            <person name="Boniface M.C."/>
            <person name="Brunel D."/>
            <person name="Catrice O."/>
            <person name="Chaidir N."/>
            <person name="Claudel C."/>
            <person name="Donnadieu C."/>
            <person name="Faraut T."/>
            <person name="Fievet G."/>
            <person name="Helmstetter N."/>
            <person name="King M."/>
            <person name="Knapp S.J."/>
            <person name="Lai Z."/>
            <person name="Le Paslier M.C."/>
            <person name="Lippi Y."/>
            <person name="Lorenzon L."/>
            <person name="Mandel J.R."/>
            <person name="Marage G."/>
            <person name="Marchand G."/>
            <person name="Marquand E."/>
            <person name="Bret-Mestries E."/>
            <person name="Morien E."/>
            <person name="Nambeesan S."/>
            <person name="Nguyen T."/>
            <person name="Pegot-Espagnet P."/>
            <person name="Pouilly N."/>
            <person name="Raftis F."/>
            <person name="Sallet E."/>
            <person name="Schiex T."/>
            <person name="Thomas J."/>
            <person name="Vandecasteele C."/>
            <person name="Vares D."/>
            <person name="Vear F."/>
            <person name="Vautrin S."/>
            <person name="Crespi M."/>
            <person name="Mangin B."/>
            <person name="Burke J.M."/>
            <person name="Salse J."/>
            <person name="Munos S."/>
            <person name="Vincourt P."/>
            <person name="Rieseberg L.H."/>
            <person name="Langlade N.B."/>
        </authorList>
    </citation>
    <scope>NUCLEOTIDE SEQUENCE</scope>
    <source>
        <tissue evidence="4">Leaves</tissue>
    </source>
</reference>
<organism evidence="4 5">
    <name type="scientific">Helianthus annuus</name>
    <name type="common">Common sunflower</name>
    <dbReference type="NCBI Taxonomy" id="4232"/>
    <lineage>
        <taxon>Eukaryota</taxon>
        <taxon>Viridiplantae</taxon>
        <taxon>Streptophyta</taxon>
        <taxon>Embryophyta</taxon>
        <taxon>Tracheophyta</taxon>
        <taxon>Spermatophyta</taxon>
        <taxon>Magnoliopsida</taxon>
        <taxon>eudicotyledons</taxon>
        <taxon>Gunneridae</taxon>
        <taxon>Pentapetalae</taxon>
        <taxon>asterids</taxon>
        <taxon>campanulids</taxon>
        <taxon>Asterales</taxon>
        <taxon>Asteraceae</taxon>
        <taxon>Asteroideae</taxon>
        <taxon>Heliantheae alliance</taxon>
        <taxon>Heliantheae</taxon>
        <taxon>Helianthus</taxon>
    </lineage>
</organism>
<feature type="region of interest" description="Disordered" evidence="3">
    <location>
        <begin position="26"/>
        <end position="262"/>
    </location>
</feature>
<feature type="compositionally biased region" description="Basic and acidic residues" evidence="3">
    <location>
        <begin position="816"/>
        <end position="827"/>
    </location>
</feature>
<dbReference type="GO" id="GO:0005829">
    <property type="term" value="C:cytosol"/>
    <property type="evidence" value="ECO:0000318"/>
    <property type="project" value="GO_Central"/>
</dbReference>
<comment type="similarity">
    <text evidence="1">Belongs to the WEB family.</text>
</comment>
<dbReference type="PANTHER" id="PTHR32054">
    <property type="entry name" value="HEAVY CHAIN, PUTATIVE, EXPRESSED-RELATED-RELATED"/>
    <property type="match status" value="1"/>
</dbReference>
<dbReference type="InterPro" id="IPR008545">
    <property type="entry name" value="Web"/>
</dbReference>
<feature type="compositionally biased region" description="Basic and acidic residues" evidence="3">
    <location>
        <begin position="783"/>
        <end position="809"/>
    </location>
</feature>
<protein>
    <submittedName>
        <fullName evidence="4">WEB family protein</fullName>
    </submittedName>
</protein>
<feature type="compositionally biased region" description="Basic and acidic residues" evidence="3">
    <location>
        <begin position="91"/>
        <end position="122"/>
    </location>
</feature>
<reference evidence="4" key="2">
    <citation type="submission" date="2020-06" db="EMBL/GenBank/DDBJ databases">
        <title>Helianthus annuus Genome sequencing and assembly Release 2.</title>
        <authorList>
            <person name="Gouzy J."/>
            <person name="Langlade N."/>
            <person name="Munos S."/>
        </authorList>
    </citation>
    <scope>NUCLEOTIDE SEQUENCE</scope>
    <source>
        <tissue evidence="4">Leaves</tissue>
    </source>
</reference>
<evidence type="ECO:0000313" key="4">
    <source>
        <dbReference type="EMBL" id="KAF5806434.1"/>
    </source>
</evidence>
<keyword evidence="5" id="KW-1185">Reference proteome</keyword>
<feature type="region of interest" description="Disordered" evidence="3">
    <location>
        <begin position="628"/>
        <end position="649"/>
    </location>
</feature>
<feature type="compositionally biased region" description="Basic and acidic residues" evidence="3">
    <location>
        <begin position="55"/>
        <end position="65"/>
    </location>
</feature>
<dbReference type="OrthoDB" id="1931671at2759"/>